<sequence>GHHEDYNKPLDVDWLCKKCHVKVYKERVLV</sequence>
<evidence type="ECO:0000313" key="1">
    <source>
        <dbReference type="EMBL" id="KKK85403.1"/>
    </source>
</evidence>
<dbReference type="EMBL" id="LAZR01051328">
    <property type="protein sequence ID" value="KKK85403.1"/>
    <property type="molecule type" value="Genomic_DNA"/>
</dbReference>
<protein>
    <recommendedName>
        <fullName evidence="2">HNH domain-containing protein</fullName>
    </recommendedName>
</protein>
<name>A0A0F8YVH1_9ZZZZ</name>
<accession>A0A0F8YVH1</accession>
<reference evidence="1" key="1">
    <citation type="journal article" date="2015" name="Nature">
        <title>Complex archaea that bridge the gap between prokaryotes and eukaryotes.</title>
        <authorList>
            <person name="Spang A."/>
            <person name="Saw J.H."/>
            <person name="Jorgensen S.L."/>
            <person name="Zaremba-Niedzwiedzka K."/>
            <person name="Martijn J."/>
            <person name="Lind A.E."/>
            <person name="van Eijk R."/>
            <person name="Schleper C."/>
            <person name="Guy L."/>
            <person name="Ettema T.J."/>
        </authorList>
    </citation>
    <scope>NUCLEOTIDE SEQUENCE</scope>
</reference>
<evidence type="ECO:0008006" key="2">
    <source>
        <dbReference type="Google" id="ProtNLM"/>
    </source>
</evidence>
<gene>
    <name evidence="1" type="ORF">LCGC14_2773680</name>
</gene>
<organism evidence="1">
    <name type="scientific">marine sediment metagenome</name>
    <dbReference type="NCBI Taxonomy" id="412755"/>
    <lineage>
        <taxon>unclassified sequences</taxon>
        <taxon>metagenomes</taxon>
        <taxon>ecological metagenomes</taxon>
    </lineage>
</organism>
<comment type="caution">
    <text evidence="1">The sequence shown here is derived from an EMBL/GenBank/DDBJ whole genome shotgun (WGS) entry which is preliminary data.</text>
</comment>
<dbReference type="AlphaFoldDB" id="A0A0F8YVH1"/>
<proteinExistence type="predicted"/>
<feature type="non-terminal residue" evidence="1">
    <location>
        <position position="1"/>
    </location>
</feature>